<dbReference type="RefSeq" id="WP_052439203.1">
    <property type="nucleotide sequence ID" value="NZ_BBPN01000036.1"/>
</dbReference>
<keyword evidence="1" id="KW-0812">Transmembrane</keyword>
<reference evidence="3" key="1">
    <citation type="submission" date="2016-10" db="EMBL/GenBank/DDBJ databases">
        <authorList>
            <person name="Varghese N."/>
        </authorList>
    </citation>
    <scope>NUCLEOTIDE SEQUENCE [LARGE SCALE GENOMIC DNA]</scope>
    <source>
        <strain evidence="3">DSM 45096 / BCRC 16803 / CGMCC 4.1857 / CIP 109030 / JCM 12277 / KCTC 19219 / NBRC 100920 / 33214</strain>
    </source>
</reference>
<organism evidence="2 3">
    <name type="scientific">Streptacidiphilus jiangxiensis</name>
    <dbReference type="NCBI Taxonomy" id="235985"/>
    <lineage>
        <taxon>Bacteria</taxon>
        <taxon>Bacillati</taxon>
        <taxon>Actinomycetota</taxon>
        <taxon>Actinomycetes</taxon>
        <taxon>Kitasatosporales</taxon>
        <taxon>Streptomycetaceae</taxon>
        <taxon>Streptacidiphilus</taxon>
    </lineage>
</organism>
<sequence length="63" mass="6834">MEILAYGFVVAPCFGVVLFTCFAACRALEHRAFKVLTAGFFLLGLVCLLVPVLVAVWLAQLMA</sequence>
<keyword evidence="1" id="KW-1133">Transmembrane helix</keyword>
<proteinExistence type="predicted"/>
<protein>
    <submittedName>
        <fullName evidence="2">Uncharacterized protein</fullName>
    </submittedName>
</protein>
<evidence type="ECO:0000313" key="2">
    <source>
        <dbReference type="EMBL" id="SEL86275.1"/>
    </source>
</evidence>
<dbReference type="OrthoDB" id="4325263at2"/>
<name>A0A1H7TNZ9_STRJI</name>
<dbReference type="STRING" id="235985.SAMN05414137_114105"/>
<keyword evidence="1" id="KW-0472">Membrane</keyword>
<accession>A0A1H7TNZ9</accession>
<feature type="transmembrane region" description="Helical" evidence="1">
    <location>
        <begin position="6"/>
        <end position="28"/>
    </location>
</feature>
<keyword evidence="3" id="KW-1185">Reference proteome</keyword>
<dbReference type="EMBL" id="FOAZ01000014">
    <property type="protein sequence ID" value="SEL86275.1"/>
    <property type="molecule type" value="Genomic_DNA"/>
</dbReference>
<dbReference type="eggNOG" id="ENOG5032N2Z">
    <property type="taxonomic scope" value="Bacteria"/>
</dbReference>
<gene>
    <name evidence="2" type="ORF">SAMN05414137_114105</name>
</gene>
<evidence type="ECO:0000256" key="1">
    <source>
        <dbReference type="SAM" id="Phobius"/>
    </source>
</evidence>
<feature type="transmembrane region" description="Helical" evidence="1">
    <location>
        <begin position="35"/>
        <end position="59"/>
    </location>
</feature>
<dbReference type="Proteomes" id="UP000183015">
    <property type="component" value="Unassembled WGS sequence"/>
</dbReference>
<dbReference type="AlphaFoldDB" id="A0A1H7TNZ9"/>
<evidence type="ECO:0000313" key="3">
    <source>
        <dbReference type="Proteomes" id="UP000183015"/>
    </source>
</evidence>